<proteinExistence type="predicted"/>
<dbReference type="AlphaFoldDB" id="A0A2T1HXT0"/>
<name>A0A2T1HXT0_9HYPH</name>
<feature type="transmembrane region" description="Helical" evidence="1">
    <location>
        <begin position="24"/>
        <end position="57"/>
    </location>
</feature>
<accession>A0A2T1HXT0</accession>
<organism evidence="2 3">
    <name type="scientific">Alsobacter soli</name>
    <dbReference type="NCBI Taxonomy" id="2109933"/>
    <lineage>
        <taxon>Bacteria</taxon>
        <taxon>Pseudomonadati</taxon>
        <taxon>Pseudomonadota</taxon>
        <taxon>Alphaproteobacteria</taxon>
        <taxon>Hyphomicrobiales</taxon>
        <taxon>Alsobacteraceae</taxon>
        <taxon>Alsobacter</taxon>
    </lineage>
</organism>
<evidence type="ECO:0000313" key="3">
    <source>
        <dbReference type="Proteomes" id="UP000239772"/>
    </source>
</evidence>
<gene>
    <name evidence="2" type="ORF">SLNSH_04290</name>
</gene>
<sequence>MIDLAYASFGRERPQGLGGLPLAAIWLVSAAFVLAAAAATLVLNFFALFTGTLITFLGRNGTRVRFLKLFGRVPAIAVGLPVLFGYAVWHRATHDGLAAAIWPFLGVWVVGALLIGLAALVAPRRVSRGRSQP</sequence>
<dbReference type="RefSeq" id="WP_106335417.1">
    <property type="nucleotide sequence ID" value="NZ_PVZS01000003.1"/>
</dbReference>
<protein>
    <submittedName>
        <fullName evidence="2">Uncharacterized protein</fullName>
    </submittedName>
</protein>
<comment type="caution">
    <text evidence="2">The sequence shown here is derived from an EMBL/GenBank/DDBJ whole genome shotgun (WGS) entry which is preliminary data.</text>
</comment>
<dbReference type="Proteomes" id="UP000239772">
    <property type="component" value="Unassembled WGS sequence"/>
</dbReference>
<evidence type="ECO:0000256" key="1">
    <source>
        <dbReference type="SAM" id="Phobius"/>
    </source>
</evidence>
<evidence type="ECO:0000313" key="2">
    <source>
        <dbReference type="EMBL" id="PSC06503.1"/>
    </source>
</evidence>
<keyword evidence="1" id="KW-0472">Membrane</keyword>
<reference evidence="3" key="1">
    <citation type="submission" date="2018-03" db="EMBL/GenBank/DDBJ databases">
        <authorList>
            <person name="Sun L."/>
            <person name="Liu H."/>
            <person name="Chen W."/>
            <person name="Huang K."/>
            <person name="Liu W."/>
            <person name="Gao X."/>
        </authorList>
    </citation>
    <scope>NUCLEOTIDE SEQUENCE [LARGE SCALE GENOMIC DNA]</scope>
    <source>
        <strain evidence="3">SH9</strain>
    </source>
</reference>
<keyword evidence="1" id="KW-1133">Transmembrane helix</keyword>
<feature type="transmembrane region" description="Helical" evidence="1">
    <location>
        <begin position="69"/>
        <end position="89"/>
    </location>
</feature>
<feature type="transmembrane region" description="Helical" evidence="1">
    <location>
        <begin position="101"/>
        <end position="122"/>
    </location>
</feature>
<keyword evidence="3" id="KW-1185">Reference proteome</keyword>
<dbReference type="EMBL" id="PVZS01000003">
    <property type="protein sequence ID" value="PSC06503.1"/>
    <property type="molecule type" value="Genomic_DNA"/>
</dbReference>
<keyword evidence="1" id="KW-0812">Transmembrane</keyword>